<accession>A0A811Q0C7</accession>
<dbReference type="PANTHER" id="PTHR33074:SF79">
    <property type="entry name" value="EXPRESSED PROTEIN"/>
    <property type="match status" value="1"/>
</dbReference>
<dbReference type="PANTHER" id="PTHR33074">
    <property type="entry name" value="EXPRESSED PROTEIN-RELATED"/>
    <property type="match status" value="1"/>
</dbReference>
<dbReference type="Pfam" id="PF07762">
    <property type="entry name" value="DUF1618"/>
    <property type="match status" value="1"/>
</dbReference>
<evidence type="ECO:0000256" key="1">
    <source>
        <dbReference type="SAM" id="MobiDB-lite"/>
    </source>
</evidence>
<dbReference type="EMBL" id="CAJGYO010000009">
    <property type="protein sequence ID" value="CAD6252449.1"/>
    <property type="molecule type" value="Genomic_DNA"/>
</dbReference>
<protein>
    <recommendedName>
        <fullName evidence="2">DUF1618 domain-containing protein</fullName>
    </recommendedName>
</protein>
<proteinExistence type="predicted"/>
<comment type="caution">
    <text evidence="3">The sequence shown here is derived from an EMBL/GenBank/DDBJ whole genome shotgun (WGS) entry which is preliminary data.</text>
</comment>
<dbReference type="OrthoDB" id="670618at2759"/>
<sequence>MEEAENGVRSRSPTRASGNGVRKLPPSPTRENGVRNRSPTRAPANGVRKLSPSPTRSSAPEQRKPSASPPPPRVPRWLILDRIVHRSSRRRCGVVEDDATASALAHDCVGRPVRASLRIADPPAVSRLYIHWTGRPPIEGFSEPTAIAAHRNSILFHMATPFEDPLMWSRGPFFPDDYFVYSCSSSSPPTLTLLPPCFHGGDTNPKLDNFFQPYRNQQQRIMLDQDVGILCHGDEGEFTVAQLAFSENDEFELCVLHHAPPASGISKEWSVKKVQNPPDMKINIYSWMTDVVVPIGRCLCWVDYYQGMLLVDVLTDSSSDPDHQQSLRYIPLPKKALKSRRPYRDAGSPDPLRCVCVTDNDIIKLVCILTERPASSCPFAITTWTLDDKHEGKWTMDVDTTMGAEKIFSLFGAGHSFLPRVQPSFPLVSLGDPDVICFLLKDKDRGLFWMIEVNMRNKKLQSSALYISEEEEGYPPKRGRRNNFFGHYFTPSKFSSYLSEDAITSWELSEKMQEAKKERVMQKIGLEAKLKK</sequence>
<dbReference type="Proteomes" id="UP000604825">
    <property type="component" value="Unassembled WGS sequence"/>
</dbReference>
<evidence type="ECO:0000313" key="3">
    <source>
        <dbReference type="EMBL" id="CAD6252449.1"/>
    </source>
</evidence>
<reference evidence="3" key="1">
    <citation type="submission" date="2020-10" db="EMBL/GenBank/DDBJ databases">
        <authorList>
            <person name="Han B."/>
            <person name="Lu T."/>
            <person name="Zhao Q."/>
            <person name="Huang X."/>
            <person name="Zhao Y."/>
        </authorList>
    </citation>
    <scope>NUCLEOTIDE SEQUENCE</scope>
</reference>
<feature type="domain" description="DUF1618" evidence="2">
    <location>
        <begin position="301"/>
        <end position="437"/>
    </location>
</feature>
<name>A0A811Q0C7_9POAL</name>
<dbReference type="AlphaFoldDB" id="A0A811Q0C7"/>
<evidence type="ECO:0000259" key="2">
    <source>
        <dbReference type="Pfam" id="PF07762"/>
    </source>
</evidence>
<organism evidence="3 4">
    <name type="scientific">Miscanthus lutarioriparius</name>
    <dbReference type="NCBI Taxonomy" id="422564"/>
    <lineage>
        <taxon>Eukaryota</taxon>
        <taxon>Viridiplantae</taxon>
        <taxon>Streptophyta</taxon>
        <taxon>Embryophyta</taxon>
        <taxon>Tracheophyta</taxon>
        <taxon>Spermatophyta</taxon>
        <taxon>Magnoliopsida</taxon>
        <taxon>Liliopsida</taxon>
        <taxon>Poales</taxon>
        <taxon>Poaceae</taxon>
        <taxon>PACMAD clade</taxon>
        <taxon>Panicoideae</taxon>
        <taxon>Andropogonodae</taxon>
        <taxon>Andropogoneae</taxon>
        <taxon>Saccharinae</taxon>
        <taxon>Miscanthus</taxon>
    </lineage>
</organism>
<dbReference type="InterPro" id="IPR011676">
    <property type="entry name" value="DUF1618"/>
</dbReference>
<evidence type="ECO:0000313" key="4">
    <source>
        <dbReference type="Proteomes" id="UP000604825"/>
    </source>
</evidence>
<gene>
    <name evidence="3" type="ORF">NCGR_LOCUS36101</name>
</gene>
<keyword evidence="4" id="KW-1185">Reference proteome</keyword>
<feature type="region of interest" description="Disordered" evidence="1">
    <location>
        <begin position="1"/>
        <end position="75"/>
    </location>
</feature>